<evidence type="ECO:0000313" key="2">
    <source>
        <dbReference type="Proteomes" id="UP001177260"/>
    </source>
</evidence>
<sequence length="895" mass="98208">MLSSTSLGHKDRLRRTKSTRSIRRPRQDSVSAEPFDLETARQHATAAASLAMRRSTERSSLDSQRSYDRLGGPGSMAVPRRRHRPDAYPHSSADGLDATHTRSQPTDESSGDYDPMSLAMLPPISEFGGLDGRDSSPPSSYRRLRKTRSMFATGQRFSRRSTGVSSHSYAHPAGDGLSPPEVPRAPGTLRRSLSFFRGDQVTSNSGDHAASHDAAIQMARSQFQKQSMPDLDRYRHPSFLASRPKREHKPFRKTFRDISTADGASVSTPSPRGSFNSVSSHARTRSFSSSIKRGIKRALGLSKHVAVPEHAQDSPSSSNYYPADPRLTKSAAGNPSSNEDAPPYPADGLRDLTSPSASRPATIRSARSIDSFATTRSRVTSWADSSAANTITTVKAGDRGSLSVIDEKGILSRNFETTTPDLASPAPDTISGRLKPDGTVDSRRLYAALMKRIRGSGAKDSTEEVVFGQVKEHRAVPTRASSLRPRRSKHTIRHIPSEDSVTSPESFATARDAPTPQVQVHRRPQDPISLRDLRYLEASNRKSVDLKDGLFESTKSLEDDTSGTIMAGVQPRGSPSDSSSVYSRTTSGNTPPKKDQRANSHSLGLEGEPGVATIYASQRSAYSSPNRASVSPRRAPSLQPSADWQQWMRSQMERIEDFPARGDHYREDAQIYGEDDFPLRTLSRRMGAPEDPLARQEDSARPSYNYSRPFSRSSSVRTIANVPREQAGSTTMPSPSAIPILYKPSGSTPEKAFSPVRGRKRDGNPASAPMQLRPSNRIRYSISPTPKRDASETQQKMAVGGLYDRHQTKRSPVPHDGKTLYVRSVRGHRDAARVTNENLKANQEPGDFKDPWHQSPGMGSPVSSKRMVEMFLNSRRQQMGTGMSDADKTSDGAFI</sequence>
<dbReference type="EMBL" id="JAOPJF010000077">
    <property type="protein sequence ID" value="KAK1140688.1"/>
    <property type="molecule type" value="Genomic_DNA"/>
</dbReference>
<gene>
    <name evidence="1" type="ORF">N8T08_010001</name>
</gene>
<accession>A0ACC3ASC9</accession>
<keyword evidence="2" id="KW-1185">Reference proteome</keyword>
<protein>
    <submittedName>
        <fullName evidence="1">Uncharacterized protein</fullName>
    </submittedName>
</protein>
<evidence type="ECO:0000313" key="1">
    <source>
        <dbReference type="EMBL" id="KAK1140688.1"/>
    </source>
</evidence>
<comment type="caution">
    <text evidence="1">The sequence shown here is derived from an EMBL/GenBank/DDBJ whole genome shotgun (WGS) entry which is preliminary data.</text>
</comment>
<dbReference type="Proteomes" id="UP001177260">
    <property type="component" value="Unassembled WGS sequence"/>
</dbReference>
<reference evidence="1 2" key="1">
    <citation type="journal article" date="2023" name="ACS Omega">
        <title>Identification of the Neoaspergillic Acid Biosynthesis Gene Cluster by Establishing an In Vitro CRISPR-Ribonucleoprotein Genetic System in Aspergillus melleus.</title>
        <authorList>
            <person name="Yuan B."/>
            <person name="Grau M.F."/>
            <person name="Murata R.M."/>
            <person name="Torok T."/>
            <person name="Venkateswaran K."/>
            <person name="Stajich J.E."/>
            <person name="Wang C.C.C."/>
        </authorList>
    </citation>
    <scope>NUCLEOTIDE SEQUENCE [LARGE SCALE GENOMIC DNA]</scope>
    <source>
        <strain evidence="1 2">IMV 1140</strain>
    </source>
</reference>
<proteinExistence type="predicted"/>
<organism evidence="1 2">
    <name type="scientific">Aspergillus melleus</name>
    <dbReference type="NCBI Taxonomy" id="138277"/>
    <lineage>
        <taxon>Eukaryota</taxon>
        <taxon>Fungi</taxon>
        <taxon>Dikarya</taxon>
        <taxon>Ascomycota</taxon>
        <taxon>Pezizomycotina</taxon>
        <taxon>Eurotiomycetes</taxon>
        <taxon>Eurotiomycetidae</taxon>
        <taxon>Eurotiales</taxon>
        <taxon>Aspergillaceae</taxon>
        <taxon>Aspergillus</taxon>
        <taxon>Aspergillus subgen. Circumdati</taxon>
    </lineage>
</organism>
<name>A0ACC3ASC9_9EURO</name>